<keyword evidence="4 10" id="KW-0808">Transferase</keyword>
<feature type="binding site" evidence="11">
    <location>
        <position position="287"/>
    </location>
    <ligand>
        <name>Mg(2+)</name>
        <dbReference type="ChEBI" id="CHEBI:18420"/>
    </ligand>
</feature>
<dbReference type="PROSITE" id="PS51257">
    <property type="entry name" value="PROKAR_LIPOPROTEIN"/>
    <property type="match status" value="1"/>
</dbReference>
<evidence type="ECO:0000256" key="11">
    <source>
        <dbReference type="PIRSR" id="PIRSR006268-2"/>
    </source>
</evidence>
<keyword evidence="3 10" id="KW-0285">Flavoprotein</keyword>
<keyword evidence="7 10" id="KW-0460">Magnesium</keyword>
<dbReference type="Pfam" id="PF02424">
    <property type="entry name" value="ApbE"/>
    <property type="match status" value="1"/>
</dbReference>
<keyword evidence="12" id="KW-0472">Membrane</keyword>
<feature type="binding site" evidence="11">
    <location>
        <position position="291"/>
    </location>
    <ligand>
        <name>Mg(2+)</name>
        <dbReference type="ChEBI" id="CHEBI:18420"/>
    </ligand>
</feature>
<evidence type="ECO:0000256" key="8">
    <source>
        <dbReference type="ARBA" id="ARBA00031306"/>
    </source>
</evidence>
<dbReference type="InterPro" id="IPR003374">
    <property type="entry name" value="ApbE-like_sf"/>
</dbReference>
<evidence type="ECO:0000256" key="5">
    <source>
        <dbReference type="ARBA" id="ARBA00022723"/>
    </source>
</evidence>
<organism evidence="13 14">
    <name type="scientific">Halobacteriovorax marinus</name>
    <dbReference type="NCBI Taxonomy" id="97084"/>
    <lineage>
        <taxon>Bacteria</taxon>
        <taxon>Pseudomonadati</taxon>
        <taxon>Bdellovibrionota</taxon>
        <taxon>Bacteriovoracia</taxon>
        <taxon>Bacteriovoracales</taxon>
        <taxon>Halobacteriovoraceae</taxon>
        <taxon>Halobacteriovorax</taxon>
    </lineage>
</organism>
<comment type="subcellular location">
    <subcellularLocation>
        <location evidence="12">Cell inner membrane</location>
        <topology evidence="12">Lipid-anchor</topology>
        <orientation evidence="12">Periplasmic side</orientation>
    </subcellularLocation>
</comment>
<gene>
    <name evidence="13" type="ORF">A9Q84_02280</name>
</gene>
<evidence type="ECO:0000256" key="2">
    <source>
        <dbReference type="ARBA" id="ARBA00016337"/>
    </source>
</evidence>
<evidence type="ECO:0000313" key="14">
    <source>
        <dbReference type="Proteomes" id="UP000196531"/>
    </source>
</evidence>
<feature type="chain" id="PRO_5011827944" description="FAD:protein FMN transferase" evidence="12">
    <location>
        <begin position="21"/>
        <end position="337"/>
    </location>
</feature>
<dbReference type="AlphaFoldDB" id="A0A1Y5FJ38"/>
<name>A0A1Y5FJ38_9BACT</name>
<comment type="cofactor">
    <cofactor evidence="11">
        <name>Mg(2+)</name>
        <dbReference type="ChEBI" id="CHEBI:18420"/>
    </cofactor>
    <cofactor evidence="11">
        <name>Mn(2+)</name>
        <dbReference type="ChEBI" id="CHEBI:29035"/>
    </cofactor>
    <text evidence="11">Magnesium. Can also use manganese.</text>
</comment>
<evidence type="ECO:0000256" key="4">
    <source>
        <dbReference type="ARBA" id="ARBA00022679"/>
    </source>
</evidence>
<evidence type="ECO:0000256" key="1">
    <source>
        <dbReference type="ARBA" id="ARBA00011955"/>
    </source>
</evidence>
<evidence type="ECO:0000256" key="7">
    <source>
        <dbReference type="ARBA" id="ARBA00022842"/>
    </source>
</evidence>
<evidence type="ECO:0000313" key="13">
    <source>
        <dbReference type="EMBL" id="OUR99877.1"/>
    </source>
</evidence>
<dbReference type="InterPro" id="IPR024932">
    <property type="entry name" value="ApbE"/>
</dbReference>
<reference evidence="14" key="1">
    <citation type="journal article" date="2017" name="Proc. Natl. Acad. Sci. U.S.A.">
        <title>Simulation of Deepwater Horizon oil plume reveals substrate specialization within a complex community of hydrocarbon-degraders.</title>
        <authorList>
            <person name="Hu P."/>
            <person name="Dubinsky E.A."/>
            <person name="Probst A.J."/>
            <person name="Wang J."/>
            <person name="Sieber C.M.K."/>
            <person name="Tom L.M."/>
            <person name="Gardinali P."/>
            <person name="Banfield J.F."/>
            <person name="Atlas R.M."/>
            <person name="Andersen G.L."/>
        </authorList>
    </citation>
    <scope>NUCLEOTIDE SEQUENCE [LARGE SCALE GENOMIC DNA]</scope>
</reference>
<sequence length="337" mass="37299">MKIILLCSILLSLLSCSPSSKLLKFEGKTMGTTYHIRYIGKGSTDKSPIFKEEVDKRLQSINQSMSTYIPTSELSVFNKSRSLEWQVISAELLKVVKHALVVGEKSHGAFDPTIGPLVNLWGFGPKGKREVPSKESIHNALKNVGLDKIELDYKKLLWKKMTKDVYVDLSALAKGFGVDEVANILEEQGILNYMVEIGGEVKTMGSKGSKPWIIAIESPGLEKEAGPYQRLLELKTHSLATSGNYRNFFKQGDTHYSHTIDFKTGKPVSHTLASVSVADSASCMNADAWATALMSMGVEKGFKVAEQLKIAAYFIYKLDSSSEFVIKQTTEFTKLNL</sequence>
<keyword evidence="12" id="KW-0997">Cell inner membrane</keyword>
<comment type="similarity">
    <text evidence="10 12">Belongs to the ApbE family.</text>
</comment>
<evidence type="ECO:0000256" key="10">
    <source>
        <dbReference type="PIRNR" id="PIRNR006268"/>
    </source>
</evidence>
<comment type="caution">
    <text evidence="13">The sequence shown here is derived from an EMBL/GenBank/DDBJ whole genome shotgun (WGS) entry which is preliminary data.</text>
</comment>
<evidence type="ECO:0000256" key="6">
    <source>
        <dbReference type="ARBA" id="ARBA00022827"/>
    </source>
</evidence>
<accession>A0A1Y5FJ38</accession>
<dbReference type="GO" id="GO:0016740">
    <property type="term" value="F:transferase activity"/>
    <property type="evidence" value="ECO:0007669"/>
    <property type="project" value="UniProtKB-UniRule"/>
</dbReference>
<protein>
    <recommendedName>
        <fullName evidence="2 10">FAD:protein FMN transferase</fullName>
        <ecNumber evidence="1 10">2.7.1.180</ecNumber>
    </recommendedName>
    <alternativeName>
        <fullName evidence="8 10">Flavin transferase</fullName>
    </alternativeName>
</protein>
<dbReference type="GO" id="GO:0005886">
    <property type="term" value="C:plasma membrane"/>
    <property type="evidence" value="ECO:0007669"/>
    <property type="project" value="UniProtKB-SubCell"/>
</dbReference>
<evidence type="ECO:0000256" key="12">
    <source>
        <dbReference type="RuleBase" id="RU363002"/>
    </source>
</evidence>
<comment type="function">
    <text evidence="12">Flavin transferase that catalyzes the transfer of the FMN moiety of FAD and its covalent binding to the hydroxyl group of a threonine residue in a target flavoprotein.</text>
</comment>
<dbReference type="PANTHER" id="PTHR30040">
    <property type="entry name" value="THIAMINE BIOSYNTHESIS LIPOPROTEIN APBE"/>
    <property type="match status" value="1"/>
</dbReference>
<feature type="binding site" evidence="11">
    <location>
        <position position="171"/>
    </location>
    <ligand>
        <name>Mg(2+)</name>
        <dbReference type="ChEBI" id="CHEBI:18420"/>
    </ligand>
</feature>
<evidence type="ECO:0000256" key="3">
    <source>
        <dbReference type="ARBA" id="ARBA00022630"/>
    </source>
</evidence>
<keyword evidence="12" id="KW-1003">Cell membrane</keyword>
<keyword evidence="5 10" id="KW-0479">Metal-binding</keyword>
<dbReference type="SUPFAM" id="SSF143631">
    <property type="entry name" value="ApbE-like"/>
    <property type="match status" value="1"/>
</dbReference>
<keyword evidence="12" id="KW-0449">Lipoprotein</keyword>
<evidence type="ECO:0000256" key="9">
    <source>
        <dbReference type="ARBA" id="ARBA00048540"/>
    </source>
</evidence>
<dbReference type="EMBL" id="MAAO01000002">
    <property type="protein sequence ID" value="OUR99877.1"/>
    <property type="molecule type" value="Genomic_DNA"/>
</dbReference>
<keyword evidence="6 10" id="KW-0274">FAD</keyword>
<feature type="signal peptide" evidence="12">
    <location>
        <begin position="1"/>
        <end position="20"/>
    </location>
</feature>
<dbReference type="EC" id="2.7.1.180" evidence="1 10"/>
<dbReference type="PIRSF" id="PIRSF006268">
    <property type="entry name" value="ApbE"/>
    <property type="match status" value="1"/>
</dbReference>
<comment type="catalytic activity">
    <reaction evidence="9 10 12">
        <text>L-threonyl-[protein] + FAD = FMN-L-threonyl-[protein] + AMP + H(+)</text>
        <dbReference type="Rhea" id="RHEA:36847"/>
        <dbReference type="Rhea" id="RHEA-COMP:11060"/>
        <dbReference type="Rhea" id="RHEA-COMP:11061"/>
        <dbReference type="ChEBI" id="CHEBI:15378"/>
        <dbReference type="ChEBI" id="CHEBI:30013"/>
        <dbReference type="ChEBI" id="CHEBI:57692"/>
        <dbReference type="ChEBI" id="CHEBI:74257"/>
        <dbReference type="ChEBI" id="CHEBI:456215"/>
        <dbReference type="EC" id="2.7.1.180"/>
    </reaction>
</comment>
<dbReference type="GO" id="GO:0046872">
    <property type="term" value="F:metal ion binding"/>
    <property type="evidence" value="ECO:0007669"/>
    <property type="project" value="UniProtKB-UniRule"/>
</dbReference>
<dbReference type="Gene3D" id="3.10.520.10">
    <property type="entry name" value="ApbE-like domains"/>
    <property type="match status" value="1"/>
</dbReference>
<dbReference type="PANTHER" id="PTHR30040:SF2">
    <property type="entry name" value="FAD:PROTEIN FMN TRANSFERASE"/>
    <property type="match status" value="1"/>
</dbReference>
<dbReference type="Proteomes" id="UP000196531">
    <property type="component" value="Unassembled WGS sequence"/>
</dbReference>
<proteinExistence type="inferred from homology"/>
<keyword evidence="12" id="KW-0732">Signal</keyword>